<evidence type="ECO:0000256" key="6">
    <source>
        <dbReference type="SAM" id="MobiDB-lite"/>
    </source>
</evidence>
<dbReference type="InterPro" id="IPR036864">
    <property type="entry name" value="Zn2-C6_fun-type_DNA-bd_sf"/>
</dbReference>
<dbReference type="SMART" id="SM00906">
    <property type="entry name" value="Fungal_trans"/>
    <property type="match status" value="1"/>
</dbReference>
<dbReference type="PANTHER" id="PTHR47840:SF1">
    <property type="entry name" value="ZN(II)2CYS6 TRANSCRIPTION FACTOR (EUROFUNG)"/>
    <property type="match status" value="1"/>
</dbReference>
<dbReference type="GO" id="GO:0003677">
    <property type="term" value="F:DNA binding"/>
    <property type="evidence" value="ECO:0007669"/>
    <property type="project" value="UniProtKB-KW"/>
</dbReference>
<keyword evidence="5" id="KW-0539">Nucleus</keyword>
<dbReference type="GO" id="GO:0008270">
    <property type="term" value="F:zinc ion binding"/>
    <property type="evidence" value="ECO:0007669"/>
    <property type="project" value="InterPro"/>
</dbReference>
<dbReference type="AlphaFoldDB" id="A0A0G4PJT8"/>
<evidence type="ECO:0000256" key="3">
    <source>
        <dbReference type="ARBA" id="ARBA00023125"/>
    </source>
</evidence>
<gene>
    <name evidence="8" type="ORF">PCAMFM013_S019g000109</name>
</gene>
<feature type="compositionally biased region" description="Polar residues" evidence="6">
    <location>
        <begin position="634"/>
        <end position="654"/>
    </location>
</feature>
<keyword evidence="3" id="KW-0238">DNA-binding</keyword>
<reference evidence="8 9" key="1">
    <citation type="journal article" date="2014" name="Nat. Commun.">
        <title>Multiple recent horizontal transfers of a large genomic region in cheese making fungi.</title>
        <authorList>
            <person name="Cheeseman K."/>
            <person name="Ropars J."/>
            <person name="Renault P."/>
            <person name="Dupont J."/>
            <person name="Gouzy J."/>
            <person name="Branca A."/>
            <person name="Abraham A.L."/>
            <person name="Ceppi M."/>
            <person name="Conseiller E."/>
            <person name="Debuchy R."/>
            <person name="Malagnac F."/>
            <person name="Goarin A."/>
            <person name="Silar P."/>
            <person name="Lacoste S."/>
            <person name="Sallet E."/>
            <person name="Bensimon A."/>
            <person name="Giraud T."/>
            <person name="Brygoo Y."/>
        </authorList>
    </citation>
    <scope>NUCLEOTIDE SEQUENCE [LARGE SCALE GENOMIC DNA]</scope>
    <source>
        <strain evidence="9">FM 013</strain>
    </source>
</reference>
<dbReference type="PROSITE" id="PS00463">
    <property type="entry name" value="ZN2_CY6_FUNGAL_1"/>
    <property type="match status" value="1"/>
</dbReference>
<organism evidence="8 9">
    <name type="scientific">Penicillium camemberti (strain FM 013)</name>
    <dbReference type="NCBI Taxonomy" id="1429867"/>
    <lineage>
        <taxon>Eukaryota</taxon>
        <taxon>Fungi</taxon>
        <taxon>Dikarya</taxon>
        <taxon>Ascomycota</taxon>
        <taxon>Pezizomycotina</taxon>
        <taxon>Eurotiomycetes</taxon>
        <taxon>Eurotiomycetidae</taxon>
        <taxon>Eurotiales</taxon>
        <taxon>Aspergillaceae</taxon>
        <taxon>Penicillium</taxon>
    </lineage>
</organism>
<evidence type="ECO:0000256" key="4">
    <source>
        <dbReference type="ARBA" id="ARBA00023163"/>
    </source>
</evidence>
<keyword evidence="9" id="KW-1185">Reference proteome</keyword>
<name>A0A0G4PJT8_PENC3</name>
<dbReference type="SMART" id="SM00066">
    <property type="entry name" value="GAL4"/>
    <property type="match status" value="1"/>
</dbReference>
<dbReference type="STRING" id="1429867.A0A0G4PJT8"/>
<evidence type="ECO:0000313" key="9">
    <source>
        <dbReference type="Proteomes" id="UP000053732"/>
    </source>
</evidence>
<dbReference type="InterPro" id="IPR007219">
    <property type="entry name" value="XnlR_reg_dom"/>
</dbReference>
<evidence type="ECO:0000256" key="1">
    <source>
        <dbReference type="ARBA" id="ARBA00022723"/>
    </source>
</evidence>
<dbReference type="PROSITE" id="PS50048">
    <property type="entry name" value="ZN2_CY6_FUNGAL_2"/>
    <property type="match status" value="1"/>
</dbReference>
<dbReference type="Pfam" id="PF00172">
    <property type="entry name" value="Zn_clus"/>
    <property type="match status" value="1"/>
</dbReference>
<keyword evidence="4" id="KW-0804">Transcription</keyword>
<evidence type="ECO:0000256" key="2">
    <source>
        <dbReference type="ARBA" id="ARBA00023015"/>
    </source>
</evidence>
<keyword evidence="2" id="KW-0805">Transcription regulation</keyword>
<dbReference type="PANTHER" id="PTHR47840">
    <property type="entry name" value="ZN(II)2CYS6 TRANSCRIPTION FACTOR (EUROFUNG)-RELATED"/>
    <property type="match status" value="1"/>
</dbReference>
<dbReference type="Gene3D" id="4.10.240.10">
    <property type="entry name" value="Zn(2)-C6 fungal-type DNA-binding domain"/>
    <property type="match status" value="1"/>
</dbReference>
<evidence type="ECO:0000259" key="7">
    <source>
        <dbReference type="PROSITE" id="PS50048"/>
    </source>
</evidence>
<keyword evidence="1" id="KW-0479">Metal-binding</keyword>
<feature type="domain" description="Zn(2)-C6 fungal-type" evidence="7">
    <location>
        <begin position="24"/>
        <end position="55"/>
    </location>
</feature>
<proteinExistence type="predicted"/>
<protein>
    <submittedName>
        <fullName evidence="8">Fungal transcriptional regulatory protein, N-terminal</fullName>
    </submittedName>
</protein>
<dbReference type="CDD" id="cd12148">
    <property type="entry name" value="fungal_TF_MHR"/>
    <property type="match status" value="1"/>
</dbReference>
<accession>A0A0G4PJT8</accession>
<dbReference type="Pfam" id="PF04082">
    <property type="entry name" value="Fungal_trans"/>
    <property type="match status" value="1"/>
</dbReference>
<dbReference type="Proteomes" id="UP000053732">
    <property type="component" value="Unassembled WGS sequence"/>
</dbReference>
<evidence type="ECO:0000256" key="5">
    <source>
        <dbReference type="ARBA" id="ARBA00023242"/>
    </source>
</evidence>
<dbReference type="CDD" id="cd00067">
    <property type="entry name" value="GAL4"/>
    <property type="match status" value="1"/>
</dbReference>
<sequence>MMSAKSITPVGEHRRKRVRKGTRSCWECRRRKVKCTYQSEDDNICVSCLDKETSCLSQEFVEDQPPRDAENSALSHRMERVEMLLEKFMQNVSQSTEDNRLAYDPVGAFTPLSTSATMNRSRPSFVSTFNNALRQQPDVTPSTSSNGSPIGRTERLQQQLATMLPCQEDVDFLLGMSHGWWLIQRHMMPHLLKPPEHDTENPFDVSAVSRSNPMVIARLLLCVAICIQQLPPKADLRRLRTTVPLGEMMENNITFITTTVTSDDEMTGSIEGVECLALQGMYQTNAGSLRRSWLTFRRAINVAQLMGLHRVCSKTPQAVPDWKEARRYYIWYQIMQAERYLSLVLGVPSATNSAPTHFYNQAPFLSTEDLYHQHLCHISGLILTRNQGDSVHAFSATQEIDEKLDSLAKHMPQDWWEIPSALMTSRTEEAASQFERIMCQIWHFELATLLHLPFMLRAATDRRYEYSQISCLSATRGLIKRWISIREVPGKTLFSDLIEFQAFTAATTILLGLLGSTHTTTDQVTLQERYEDLQLVETVVQTLERLRQHGTAVNIADQIITVIRTLQGIIQSKDDSSSSLRLEIPHFGTISITRSGTVHSLEGDRIIGANPHPRATLTGVGLLPRTQGFDSVHPETSTGSAWSLRTASGSQGHRSPNMGGEAMGDNAMGVDHTVLQFTSCHFPALENSSMNDLTEWPFQESDTIYFDSLLNTDVEGNWNF</sequence>
<dbReference type="GO" id="GO:0006351">
    <property type="term" value="P:DNA-templated transcription"/>
    <property type="evidence" value="ECO:0007669"/>
    <property type="project" value="InterPro"/>
</dbReference>
<dbReference type="EMBL" id="HG793152">
    <property type="protein sequence ID" value="CRL26692.1"/>
    <property type="molecule type" value="Genomic_DNA"/>
</dbReference>
<dbReference type="SUPFAM" id="SSF57701">
    <property type="entry name" value="Zn2/Cys6 DNA-binding domain"/>
    <property type="match status" value="1"/>
</dbReference>
<dbReference type="InterPro" id="IPR001138">
    <property type="entry name" value="Zn2Cys6_DnaBD"/>
</dbReference>
<feature type="region of interest" description="Disordered" evidence="6">
    <location>
        <begin position="631"/>
        <end position="654"/>
    </location>
</feature>
<evidence type="ECO:0000313" key="8">
    <source>
        <dbReference type="EMBL" id="CRL26692.1"/>
    </source>
</evidence>
<dbReference type="GO" id="GO:0000981">
    <property type="term" value="F:DNA-binding transcription factor activity, RNA polymerase II-specific"/>
    <property type="evidence" value="ECO:0007669"/>
    <property type="project" value="InterPro"/>
</dbReference>